<reference evidence="3" key="2">
    <citation type="submission" date="2013-12" db="EMBL/GenBank/DDBJ databases">
        <authorList>
            <person name="Yu Y."/>
            <person name="Lee S."/>
            <person name="de Baynast K."/>
            <person name="Wissotski M."/>
            <person name="Liu L."/>
            <person name="Talag J."/>
            <person name="Goicoechea J."/>
            <person name="Angelova A."/>
            <person name="Jetty R."/>
            <person name="Kudrna D."/>
            <person name="Golser W."/>
            <person name="Rivera L."/>
            <person name="Zhang J."/>
            <person name="Wing R."/>
        </authorList>
    </citation>
    <scope>NUCLEOTIDE SEQUENCE</scope>
</reference>
<proteinExistence type="predicted"/>
<reference evidence="2 3" key="1">
    <citation type="submission" date="2012-08" db="EMBL/GenBank/DDBJ databases">
        <title>Oryza genome evolution.</title>
        <authorList>
            <person name="Wing R.A."/>
        </authorList>
    </citation>
    <scope>NUCLEOTIDE SEQUENCE</scope>
</reference>
<evidence type="ECO:0000256" key="1">
    <source>
        <dbReference type="SAM" id="MobiDB-lite"/>
    </source>
</evidence>
<dbReference type="Proteomes" id="UP000032180">
    <property type="component" value="Chromosome 2"/>
</dbReference>
<feature type="region of interest" description="Disordered" evidence="1">
    <location>
        <begin position="27"/>
        <end position="51"/>
    </location>
</feature>
<feature type="compositionally biased region" description="Basic residues" evidence="1">
    <location>
        <begin position="41"/>
        <end position="51"/>
    </location>
</feature>
<reference evidence="2" key="3">
    <citation type="submission" date="2015-04" db="UniProtKB">
        <authorList>
            <consortium name="EnsemblPlants"/>
        </authorList>
    </citation>
    <scope>IDENTIFICATION</scope>
</reference>
<dbReference type="AlphaFoldDB" id="A0A0D9VHH2"/>
<keyword evidence="3" id="KW-1185">Reference proteome</keyword>
<evidence type="ECO:0000313" key="2">
    <source>
        <dbReference type="EnsemblPlants" id="LPERR02G17590.1"/>
    </source>
</evidence>
<protein>
    <submittedName>
        <fullName evidence="2">Uncharacterized protein</fullName>
    </submittedName>
</protein>
<organism evidence="2 3">
    <name type="scientific">Leersia perrieri</name>
    <dbReference type="NCBI Taxonomy" id="77586"/>
    <lineage>
        <taxon>Eukaryota</taxon>
        <taxon>Viridiplantae</taxon>
        <taxon>Streptophyta</taxon>
        <taxon>Embryophyta</taxon>
        <taxon>Tracheophyta</taxon>
        <taxon>Spermatophyta</taxon>
        <taxon>Magnoliopsida</taxon>
        <taxon>Liliopsida</taxon>
        <taxon>Poales</taxon>
        <taxon>Poaceae</taxon>
        <taxon>BOP clade</taxon>
        <taxon>Oryzoideae</taxon>
        <taxon>Oryzeae</taxon>
        <taxon>Oryzinae</taxon>
        <taxon>Leersia</taxon>
    </lineage>
</organism>
<dbReference type="HOGENOM" id="CLU_2661771_0_0_1"/>
<name>A0A0D9VHH2_9ORYZ</name>
<evidence type="ECO:0000313" key="3">
    <source>
        <dbReference type="Proteomes" id="UP000032180"/>
    </source>
</evidence>
<dbReference type="EnsemblPlants" id="LPERR02G17590.1">
    <property type="protein sequence ID" value="LPERR02G17590.1"/>
    <property type="gene ID" value="LPERR02G17590"/>
</dbReference>
<dbReference type="Gramene" id="LPERR02G17590.1">
    <property type="protein sequence ID" value="LPERR02G17590.1"/>
    <property type="gene ID" value="LPERR02G17590"/>
</dbReference>
<sequence length="90" mass="10699">TAPAGERTASSRRAVVPSPVTLARRERIKKTPRVPFPRETKRTRRRGRERERKKRWRYFVVVGGRRSASQLIRRREAIFDDPEGLLDCRW</sequence>
<accession>A0A0D9VHH2</accession>